<dbReference type="AlphaFoldDB" id="A0A5A7QYW4"/>
<protein>
    <submittedName>
        <fullName evidence="3">Villin 4</fullName>
    </submittedName>
</protein>
<evidence type="ECO:0000313" key="4">
    <source>
        <dbReference type="Proteomes" id="UP000325081"/>
    </source>
</evidence>
<feature type="compositionally biased region" description="Pro residues" evidence="1">
    <location>
        <begin position="53"/>
        <end position="62"/>
    </location>
</feature>
<keyword evidence="4" id="KW-1185">Reference proteome</keyword>
<feature type="signal peptide" evidence="2">
    <location>
        <begin position="1"/>
        <end position="15"/>
    </location>
</feature>
<gene>
    <name evidence="3" type="ORF">STAS_27924</name>
</gene>
<feature type="chain" id="PRO_5023041578" evidence="2">
    <location>
        <begin position="16"/>
        <end position="167"/>
    </location>
</feature>
<keyword evidence="2" id="KW-0732">Signal</keyword>
<comment type="caution">
    <text evidence="3">The sequence shown here is derived from an EMBL/GenBank/DDBJ whole genome shotgun (WGS) entry which is preliminary data.</text>
</comment>
<accession>A0A5A7QYW4</accession>
<reference evidence="4" key="1">
    <citation type="journal article" date="2019" name="Curr. Biol.">
        <title>Genome Sequence of Striga asiatica Provides Insight into the Evolution of Plant Parasitism.</title>
        <authorList>
            <person name="Yoshida S."/>
            <person name="Kim S."/>
            <person name="Wafula E.K."/>
            <person name="Tanskanen J."/>
            <person name="Kim Y.M."/>
            <person name="Honaas L."/>
            <person name="Yang Z."/>
            <person name="Spallek T."/>
            <person name="Conn C.E."/>
            <person name="Ichihashi Y."/>
            <person name="Cheong K."/>
            <person name="Cui S."/>
            <person name="Der J.P."/>
            <person name="Gundlach H."/>
            <person name="Jiao Y."/>
            <person name="Hori C."/>
            <person name="Ishida J.K."/>
            <person name="Kasahara H."/>
            <person name="Kiba T."/>
            <person name="Kim M.S."/>
            <person name="Koo N."/>
            <person name="Laohavisit A."/>
            <person name="Lee Y.H."/>
            <person name="Lumba S."/>
            <person name="McCourt P."/>
            <person name="Mortimer J.C."/>
            <person name="Mutuku J.M."/>
            <person name="Nomura T."/>
            <person name="Sasaki-Sekimoto Y."/>
            <person name="Seto Y."/>
            <person name="Wang Y."/>
            <person name="Wakatake T."/>
            <person name="Sakakibara H."/>
            <person name="Demura T."/>
            <person name="Yamaguchi S."/>
            <person name="Yoneyama K."/>
            <person name="Manabe R.I."/>
            <person name="Nelson D.C."/>
            <person name="Schulman A.H."/>
            <person name="Timko M.P."/>
            <person name="dePamphilis C.W."/>
            <person name="Choi D."/>
            <person name="Shirasu K."/>
        </authorList>
    </citation>
    <scope>NUCLEOTIDE SEQUENCE [LARGE SCALE GENOMIC DNA]</scope>
    <source>
        <strain evidence="4">cv. UVA1</strain>
    </source>
</reference>
<dbReference type="EMBL" id="BKCP01009403">
    <property type="protein sequence ID" value="GER50600.1"/>
    <property type="molecule type" value="Genomic_DNA"/>
</dbReference>
<feature type="compositionally biased region" description="Low complexity" evidence="1">
    <location>
        <begin position="77"/>
        <end position="92"/>
    </location>
</feature>
<organism evidence="3 4">
    <name type="scientific">Striga asiatica</name>
    <name type="common">Asiatic witchweed</name>
    <name type="synonym">Buchnera asiatica</name>
    <dbReference type="NCBI Taxonomy" id="4170"/>
    <lineage>
        <taxon>Eukaryota</taxon>
        <taxon>Viridiplantae</taxon>
        <taxon>Streptophyta</taxon>
        <taxon>Embryophyta</taxon>
        <taxon>Tracheophyta</taxon>
        <taxon>Spermatophyta</taxon>
        <taxon>Magnoliopsida</taxon>
        <taxon>eudicotyledons</taxon>
        <taxon>Gunneridae</taxon>
        <taxon>Pentapetalae</taxon>
        <taxon>asterids</taxon>
        <taxon>lamiids</taxon>
        <taxon>Lamiales</taxon>
        <taxon>Orobanchaceae</taxon>
        <taxon>Buchnereae</taxon>
        <taxon>Striga</taxon>
    </lineage>
</organism>
<evidence type="ECO:0000256" key="1">
    <source>
        <dbReference type="SAM" id="MobiDB-lite"/>
    </source>
</evidence>
<sequence length="167" mass="16820">MAVSKAFSLLMVAAAQSPSIAPVPSPVVRSPSTSSVPPRGARSPAPMSTAMPLPAPATPSPTPADALSPQSPPPAASSPSPSVASPPSDIAPAPRPNGGAVNRVGLAAIAAGFLAVDAKDVVDKLHSREFDGHLLPITEDIYRLLDSLQCRGGPVVLLPPLSYVAVM</sequence>
<feature type="region of interest" description="Disordered" evidence="1">
    <location>
        <begin position="18"/>
        <end position="97"/>
    </location>
</feature>
<feature type="compositionally biased region" description="Low complexity" evidence="1">
    <location>
        <begin position="18"/>
        <end position="52"/>
    </location>
</feature>
<dbReference type="Proteomes" id="UP000325081">
    <property type="component" value="Unassembled WGS sequence"/>
</dbReference>
<evidence type="ECO:0000256" key="2">
    <source>
        <dbReference type="SAM" id="SignalP"/>
    </source>
</evidence>
<evidence type="ECO:0000313" key="3">
    <source>
        <dbReference type="EMBL" id="GER50600.1"/>
    </source>
</evidence>
<proteinExistence type="predicted"/>
<name>A0A5A7QYW4_STRAF</name>